<evidence type="ECO:0000313" key="2">
    <source>
        <dbReference type="EMBL" id="MFC4827026.1"/>
    </source>
</evidence>
<protein>
    <submittedName>
        <fullName evidence="2">NifU family protein</fullName>
    </submittedName>
</protein>
<dbReference type="Gene3D" id="3.30.300.130">
    <property type="entry name" value="Fe-S cluster assembly (FSCA)"/>
    <property type="match status" value="1"/>
</dbReference>
<reference evidence="2 3" key="1">
    <citation type="journal article" date="2019" name="Int. J. Syst. Evol. Microbiol.">
        <title>The Global Catalogue of Microorganisms (GCM) 10K type strain sequencing project: providing services to taxonomists for standard genome sequencing and annotation.</title>
        <authorList>
            <consortium name="The Broad Institute Genomics Platform"/>
            <consortium name="The Broad Institute Genome Sequencing Center for Infectious Disease"/>
            <person name="Wu L."/>
            <person name="Ma J."/>
        </authorList>
    </citation>
    <scope>NUCLEOTIDE SEQUENCE [LARGE SCALE GENOMIC DNA]</scope>
    <source>
        <strain evidence="2 3">XZYJ18</strain>
    </source>
</reference>
<accession>A0ABD5Q992</accession>
<organism evidence="2 3">
    <name type="scientific">Halorussus aquaticus</name>
    <dbReference type="NCBI Taxonomy" id="2953748"/>
    <lineage>
        <taxon>Archaea</taxon>
        <taxon>Methanobacteriati</taxon>
        <taxon>Methanobacteriota</taxon>
        <taxon>Stenosarchaea group</taxon>
        <taxon>Halobacteria</taxon>
        <taxon>Halobacteriales</taxon>
        <taxon>Haladaptataceae</taxon>
        <taxon>Halorussus</taxon>
    </lineage>
</organism>
<dbReference type="Pfam" id="PF01106">
    <property type="entry name" value="NifU"/>
    <property type="match status" value="1"/>
</dbReference>
<dbReference type="InterPro" id="IPR001075">
    <property type="entry name" value="NIF_FeS_clus_asmbl_NifU_C"/>
</dbReference>
<gene>
    <name evidence="2" type="ORF">ACFO9K_22510</name>
</gene>
<dbReference type="AlphaFoldDB" id="A0ABD5Q992"/>
<dbReference type="RefSeq" id="WP_254270645.1">
    <property type="nucleotide sequence ID" value="NZ_CP100402.1"/>
</dbReference>
<evidence type="ECO:0000259" key="1">
    <source>
        <dbReference type="Pfam" id="PF01106"/>
    </source>
</evidence>
<name>A0ABD5Q992_9EURY</name>
<sequence>MGADNRNGPDSFDNESEKLANDVAAFLRRNFPQIAMHGGNAAIQEVDTESGAVWIQLSGACGDCGISPMTTRAIRDRLPMEIDRIRDVHVETT</sequence>
<dbReference type="SUPFAM" id="SSF117916">
    <property type="entry name" value="Fe-S cluster assembly (FSCA) domain-like"/>
    <property type="match status" value="1"/>
</dbReference>
<dbReference type="GeneID" id="73047415"/>
<feature type="domain" description="NIF system FeS cluster assembly NifU C-terminal" evidence="1">
    <location>
        <begin position="32"/>
        <end position="88"/>
    </location>
</feature>
<dbReference type="EMBL" id="JBHSHT010000004">
    <property type="protein sequence ID" value="MFC4827026.1"/>
    <property type="molecule type" value="Genomic_DNA"/>
</dbReference>
<dbReference type="InterPro" id="IPR034904">
    <property type="entry name" value="FSCA_dom_sf"/>
</dbReference>
<comment type="caution">
    <text evidence="2">The sequence shown here is derived from an EMBL/GenBank/DDBJ whole genome shotgun (WGS) entry which is preliminary data.</text>
</comment>
<keyword evidence="3" id="KW-1185">Reference proteome</keyword>
<evidence type="ECO:0000313" key="3">
    <source>
        <dbReference type="Proteomes" id="UP001595945"/>
    </source>
</evidence>
<proteinExistence type="predicted"/>
<dbReference type="Proteomes" id="UP001595945">
    <property type="component" value="Unassembled WGS sequence"/>
</dbReference>